<protein>
    <submittedName>
        <fullName evidence="1">Uncharacterized protein</fullName>
    </submittedName>
</protein>
<dbReference type="Proteomes" id="UP000281474">
    <property type="component" value="Unassembled WGS sequence"/>
</dbReference>
<evidence type="ECO:0000313" key="1">
    <source>
        <dbReference type="EMBL" id="RLV61328.1"/>
    </source>
</evidence>
<comment type="caution">
    <text evidence="1">The sequence shown here is derived from an EMBL/GenBank/DDBJ whole genome shotgun (WGS) entry which is preliminary data.</text>
</comment>
<dbReference type="AlphaFoldDB" id="A0A3L8Q2T0"/>
<dbReference type="EMBL" id="QZEI01000004">
    <property type="protein sequence ID" value="RLV61328.1"/>
    <property type="molecule type" value="Genomic_DNA"/>
</dbReference>
<evidence type="ECO:0000313" key="2">
    <source>
        <dbReference type="Proteomes" id="UP000281474"/>
    </source>
</evidence>
<dbReference type="RefSeq" id="WP_121837365.1">
    <property type="nucleotide sequence ID" value="NZ_ML014755.1"/>
</dbReference>
<sequence>MFQLLIEKSYQAAVYFGLISEPENDLNFDTVMLGEQTYKIKLLPSDLPLEQRFVVWLGNEDDITPCNFSHTTNRTKEIYPKLLTCSSISMVNKANSIAAMQEDDMIFAIKKSAYEDLIELLPILANQLKIKDCQSTFDSVCKELVDDVEIRQQFIDSFEQLSDARSRDVISAFEMGLLPFVSFCSLEKAILIWQESESSDVKHKVIQRISSLILALDDYGLNAGMKPSSRAECDPSSKNLQHIITQPPLRKAIVLELHNRHHQAYARRLFASNTEVLACDLEPEYCLPLLYFESLNDTSEFLLYSRMFAEDQFNYVIENLPNRALVNLLKDTCQAQEQYDATEMRRLIVNHCSSLKLCEIAKELPLSAFIKCLRIVENSSTKVFTISSLSAYRIKLFFQAQQASDLQQEFIEEAKTNRGTLLRIQDLLKDEDTQSLPEKLAKLVVTSTS</sequence>
<keyword evidence="2" id="KW-1185">Reference proteome</keyword>
<reference evidence="1 2" key="1">
    <citation type="submission" date="2018-09" db="EMBL/GenBank/DDBJ databases">
        <title>Phylogeny of the Shewanellaceae, and recommendation for two new genera, Pseudoshewanella and Parashewanella.</title>
        <authorList>
            <person name="Wang G."/>
        </authorList>
    </citation>
    <scope>NUCLEOTIDE SEQUENCE [LARGE SCALE GENOMIC DNA]</scope>
    <source>
        <strain evidence="1 2">C51</strain>
    </source>
</reference>
<name>A0A3L8Q2T0_9GAMM</name>
<accession>A0A3L8Q2T0</accession>
<proteinExistence type="predicted"/>
<organism evidence="1 2">
    <name type="scientific">Parashewanella curva</name>
    <dbReference type="NCBI Taxonomy" id="2338552"/>
    <lineage>
        <taxon>Bacteria</taxon>
        <taxon>Pseudomonadati</taxon>
        <taxon>Pseudomonadota</taxon>
        <taxon>Gammaproteobacteria</taxon>
        <taxon>Alteromonadales</taxon>
        <taxon>Shewanellaceae</taxon>
        <taxon>Parashewanella</taxon>
    </lineage>
</organism>
<gene>
    <name evidence="1" type="ORF">D5018_02290</name>
</gene>